<reference evidence="7" key="1">
    <citation type="submission" date="2023-07" db="EMBL/GenBank/DDBJ databases">
        <title>Black Yeasts Isolated from many extreme environments.</title>
        <authorList>
            <person name="Coleine C."/>
            <person name="Stajich J.E."/>
            <person name="Selbmann L."/>
        </authorList>
    </citation>
    <scope>NUCLEOTIDE SEQUENCE</scope>
    <source>
        <strain evidence="7">CCFEE 5485</strain>
    </source>
</reference>
<evidence type="ECO:0000256" key="1">
    <source>
        <dbReference type="ARBA" id="ARBA00004141"/>
    </source>
</evidence>
<feature type="transmembrane region" description="Helical" evidence="6">
    <location>
        <begin position="350"/>
        <end position="369"/>
    </location>
</feature>
<feature type="transmembrane region" description="Helical" evidence="6">
    <location>
        <begin position="59"/>
        <end position="83"/>
    </location>
</feature>
<evidence type="ECO:0000256" key="5">
    <source>
        <dbReference type="ARBA" id="ARBA00023136"/>
    </source>
</evidence>
<dbReference type="PANTHER" id="PTHR45649:SF14">
    <property type="entry name" value="GABA PERMEASE"/>
    <property type="match status" value="1"/>
</dbReference>
<evidence type="ECO:0000313" key="8">
    <source>
        <dbReference type="Proteomes" id="UP001274830"/>
    </source>
</evidence>
<keyword evidence="4 6" id="KW-1133">Transmembrane helix</keyword>
<dbReference type="Proteomes" id="UP001274830">
    <property type="component" value="Unassembled WGS sequence"/>
</dbReference>
<feature type="transmembrane region" description="Helical" evidence="6">
    <location>
        <begin position="323"/>
        <end position="344"/>
    </location>
</feature>
<feature type="transmembrane region" description="Helical" evidence="6">
    <location>
        <begin position="417"/>
        <end position="438"/>
    </location>
</feature>
<dbReference type="InterPro" id="IPR002293">
    <property type="entry name" value="AA/rel_permease1"/>
</dbReference>
<feature type="transmembrane region" description="Helical" evidence="6">
    <location>
        <begin position="175"/>
        <end position="194"/>
    </location>
</feature>
<feature type="transmembrane region" description="Helical" evidence="6">
    <location>
        <begin position="133"/>
        <end position="155"/>
    </location>
</feature>
<keyword evidence="8" id="KW-1185">Reference proteome</keyword>
<dbReference type="Gene3D" id="1.20.1740.10">
    <property type="entry name" value="Amino acid/polyamine transporter I"/>
    <property type="match status" value="1"/>
</dbReference>
<dbReference type="EMBL" id="JAUTXT010000048">
    <property type="protein sequence ID" value="KAK3670989.1"/>
    <property type="molecule type" value="Genomic_DNA"/>
</dbReference>
<comment type="subcellular location">
    <subcellularLocation>
        <location evidence="1">Membrane</location>
        <topology evidence="1">Multi-pass membrane protein</topology>
    </subcellularLocation>
</comment>
<organism evidence="7 8">
    <name type="scientific">Recurvomyces mirabilis</name>
    <dbReference type="NCBI Taxonomy" id="574656"/>
    <lineage>
        <taxon>Eukaryota</taxon>
        <taxon>Fungi</taxon>
        <taxon>Dikarya</taxon>
        <taxon>Ascomycota</taxon>
        <taxon>Pezizomycotina</taxon>
        <taxon>Dothideomycetes</taxon>
        <taxon>Dothideomycetidae</taxon>
        <taxon>Mycosphaerellales</taxon>
        <taxon>Teratosphaeriaceae</taxon>
        <taxon>Recurvomyces</taxon>
    </lineage>
</organism>
<accession>A0AAE0WGN2</accession>
<name>A0AAE0WGN2_9PEZI</name>
<dbReference type="PANTHER" id="PTHR45649">
    <property type="entry name" value="AMINO-ACID PERMEASE BAT1"/>
    <property type="match status" value="1"/>
</dbReference>
<evidence type="ECO:0000256" key="4">
    <source>
        <dbReference type="ARBA" id="ARBA00022989"/>
    </source>
</evidence>
<gene>
    <name evidence="7" type="ORF">LTR78_009105</name>
</gene>
<dbReference type="Pfam" id="PF13520">
    <property type="entry name" value="AA_permease_2"/>
    <property type="match status" value="1"/>
</dbReference>
<keyword evidence="5 6" id="KW-0472">Membrane</keyword>
<dbReference type="GO" id="GO:0016020">
    <property type="term" value="C:membrane"/>
    <property type="evidence" value="ECO:0007669"/>
    <property type="project" value="UniProtKB-SubCell"/>
</dbReference>
<keyword evidence="2" id="KW-0813">Transport</keyword>
<evidence type="ECO:0000256" key="3">
    <source>
        <dbReference type="ARBA" id="ARBA00022692"/>
    </source>
</evidence>
<keyword evidence="3 6" id="KW-0812">Transmembrane</keyword>
<feature type="transmembrane region" description="Helical" evidence="6">
    <location>
        <begin position="12"/>
        <end position="31"/>
    </location>
</feature>
<feature type="transmembrane region" description="Helical" evidence="6">
    <location>
        <begin position="215"/>
        <end position="238"/>
    </location>
</feature>
<evidence type="ECO:0008006" key="9">
    <source>
        <dbReference type="Google" id="ProtNLM"/>
    </source>
</evidence>
<comment type="caution">
    <text evidence="7">The sequence shown here is derived from an EMBL/GenBank/DDBJ whole genome shotgun (WGS) entry which is preliminary data.</text>
</comment>
<dbReference type="GO" id="GO:0022857">
    <property type="term" value="F:transmembrane transporter activity"/>
    <property type="evidence" value="ECO:0007669"/>
    <property type="project" value="InterPro"/>
</dbReference>
<evidence type="ECO:0000313" key="7">
    <source>
        <dbReference type="EMBL" id="KAK3670989.1"/>
    </source>
</evidence>
<protein>
    <recommendedName>
        <fullName evidence="9">Amino acid transporter</fullName>
    </recommendedName>
</protein>
<evidence type="ECO:0000256" key="2">
    <source>
        <dbReference type="ARBA" id="ARBA00022448"/>
    </source>
</evidence>
<feature type="transmembrane region" description="Helical" evidence="6">
    <location>
        <begin position="267"/>
        <end position="289"/>
    </location>
</feature>
<dbReference type="PIRSF" id="PIRSF006060">
    <property type="entry name" value="AA_transporter"/>
    <property type="match status" value="1"/>
</dbReference>
<sequence length="483" mass="53088">MGLPLNNGGPAGMLWMTILAAIGIFMCDLSLAEMASMSPSSAGPYQWTAELAPLSMQKVLSFVVGYYDVLGWQAALAFSAFLIASNIQGLLFLFRPSYVPHSWHITLLMIASALVTIIVNYRSTRILRHASWLMGVLFIALWLYICITLAVMAPHPNTRALTSSIALDFQDPSGWGSNFAVLVGILGPISTFVGGDVSCHMSEETKDASVSVPRAIYRSAAIGYTMTILTTILIIYSLGPDISAILSSPSGQPYQQVLYNATKREDMTVIMVTFMLLLIFFSQVTTTTASSRQMFTFARDGGLPLHSFLSKVTTTTHIPRNSVFVTFIIVSLLSLIPLGSVIAFNIITSLSSIAIFSSYWISIACRLSNRFSVNRIAEPRWNLGVAGIAVNIFALLFLTLGIIMICFPSAPNPNPTSFNWTVVIWGGVSIFALIYYFAYGRRHYASPRSRVTQFGQEGDLDMQEFESEQMRKEGDVRIMADEP</sequence>
<feature type="transmembrane region" description="Helical" evidence="6">
    <location>
        <begin position="381"/>
        <end position="405"/>
    </location>
</feature>
<feature type="transmembrane region" description="Helical" evidence="6">
    <location>
        <begin position="103"/>
        <end position="121"/>
    </location>
</feature>
<proteinExistence type="predicted"/>
<dbReference type="AlphaFoldDB" id="A0AAE0WGN2"/>
<evidence type="ECO:0000256" key="6">
    <source>
        <dbReference type="SAM" id="Phobius"/>
    </source>
</evidence>